<comment type="caution">
    <text evidence="1">The sequence shown here is derived from an EMBL/GenBank/DDBJ whole genome shotgun (WGS) entry which is preliminary data.</text>
</comment>
<sequence length="43" mass="4844">MTADCRENRPLAAVYLPIIRSPNRYKNLKNTVGLLASRVIICV</sequence>
<name>A0A133XVU4_9ACTN</name>
<dbReference type="PATRIC" id="fig|1393034.3.peg.417"/>
<proteinExistence type="predicted"/>
<evidence type="ECO:0000313" key="1">
    <source>
        <dbReference type="EMBL" id="KXB35068.1"/>
    </source>
</evidence>
<gene>
    <name evidence="1" type="ORF">HMPREF3192_00433</name>
</gene>
<dbReference type="AlphaFoldDB" id="A0A133XVU4"/>
<accession>A0A133XVU4</accession>
<dbReference type="EMBL" id="LSCR01000006">
    <property type="protein sequence ID" value="KXB35068.1"/>
    <property type="molecule type" value="Genomic_DNA"/>
</dbReference>
<dbReference type="Proteomes" id="UP000070675">
    <property type="component" value="Unassembled WGS sequence"/>
</dbReference>
<protein>
    <submittedName>
        <fullName evidence="1">Uncharacterized protein</fullName>
    </submittedName>
</protein>
<organism evidence="1 2">
    <name type="scientific">Atopobium deltae</name>
    <dbReference type="NCBI Taxonomy" id="1393034"/>
    <lineage>
        <taxon>Bacteria</taxon>
        <taxon>Bacillati</taxon>
        <taxon>Actinomycetota</taxon>
        <taxon>Coriobacteriia</taxon>
        <taxon>Coriobacteriales</taxon>
        <taxon>Atopobiaceae</taxon>
        <taxon>Atopobium</taxon>
    </lineage>
</organism>
<evidence type="ECO:0000313" key="2">
    <source>
        <dbReference type="Proteomes" id="UP000070675"/>
    </source>
</evidence>
<reference evidence="2" key="1">
    <citation type="submission" date="2016-01" db="EMBL/GenBank/DDBJ databases">
        <authorList>
            <person name="Mitreva M."/>
            <person name="Pepin K.H."/>
            <person name="Mihindukulasuriya K.A."/>
            <person name="Fulton R."/>
            <person name="Fronick C."/>
            <person name="O'Laughlin M."/>
            <person name="Miner T."/>
            <person name="Herter B."/>
            <person name="Rosa B.A."/>
            <person name="Cordes M."/>
            <person name="Tomlinson C."/>
            <person name="Wollam A."/>
            <person name="Palsikar V.B."/>
            <person name="Mardis E.R."/>
            <person name="Wilson R.K."/>
        </authorList>
    </citation>
    <scope>NUCLEOTIDE SEQUENCE [LARGE SCALE GENOMIC DNA]</scope>
    <source>
        <strain evidence="2">DNF00019</strain>
    </source>
</reference>
<keyword evidence="2" id="KW-1185">Reference proteome</keyword>
<dbReference type="STRING" id="1393034.HMPREF3192_00433"/>